<accession>A0A6J4R2V0</accession>
<reference evidence="3" key="1">
    <citation type="submission" date="2020-02" db="EMBL/GenBank/DDBJ databases">
        <authorList>
            <person name="Meier V. D."/>
        </authorList>
    </citation>
    <scope>NUCLEOTIDE SEQUENCE</scope>
    <source>
        <strain evidence="3">AVDCRST_MAG37</strain>
    </source>
</reference>
<name>A0A6J4R2V0_9ACTN</name>
<evidence type="ECO:0000256" key="1">
    <source>
        <dbReference type="SAM" id="Phobius"/>
    </source>
</evidence>
<sequence length="163" mass="18792">MRAAYAAQSGPDPFQAVSDVLNSPYVKIGFWVVASFFVLLWLALAYWTFVDADRRGALRFFWGGFAIVFPFVGALIYLIVRPPEYLLDSRERELDLAVLERELRHRVDLCPNCRSIVEKEYLLCPECDWDLKKLCEGCQKPLELSWGTCPYCAMIQSNKNVNR</sequence>
<dbReference type="AlphaFoldDB" id="A0A6J4R2V0"/>
<proteinExistence type="predicted"/>
<keyword evidence="1" id="KW-0812">Transmembrane</keyword>
<feature type="transmembrane region" description="Helical" evidence="1">
    <location>
        <begin position="28"/>
        <end position="48"/>
    </location>
</feature>
<dbReference type="Pfam" id="PF12773">
    <property type="entry name" value="DZR"/>
    <property type="match status" value="1"/>
</dbReference>
<evidence type="ECO:0000313" key="3">
    <source>
        <dbReference type="EMBL" id="CAA9455515.1"/>
    </source>
</evidence>
<organism evidence="3">
    <name type="scientific">uncultured Rubrobacteraceae bacterium</name>
    <dbReference type="NCBI Taxonomy" id="349277"/>
    <lineage>
        <taxon>Bacteria</taxon>
        <taxon>Bacillati</taxon>
        <taxon>Actinomycetota</taxon>
        <taxon>Rubrobacteria</taxon>
        <taxon>Rubrobacterales</taxon>
        <taxon>Rubrobacteraceae</taxon>
        <taxon>environmental samples</taxon>
    </lineage>
</organism>
<feature type="transmembrane region" description="Helical" evidence="1">
    <location>
        <begin position="60"/>
        <end position="80"/>
    </location>
</feature>
<protein>
    <recommendedName>
        <fullName evidence="2">DZANK-type domain-containing protein</fullName>
    </recommendedName>
</protein>
<gene>
    <name evidence="3" type="ORF">AVDCRST_MAG37-2918</name>
</gene>
<evidence type="ECO:0000259" key="2">
    <source>
        <dbReference type="Pfam" id="PF12773"/>
    </source>
</evidence>
<keyword evidence="1" id="KW-1133">Transmembrane helix</keyword>
<dbReference type="InterPro" id="IPR025874">
    <property type="entry name" value="DZR"/>
</dbReference>
<keyword evidence="1" id="KW-0472">Membrane</keyword>
<feature type="domain" description="DZANK-type" evidence="2">
    <location>
        <begin position="110"/>
        <end position="152"/>
    </location>
</feature>
<dbReference type="EMBL" id="CADCVD010000149">
    <property type="protein sequence ID" value="CAA9455515.1"/>
    <property type="molecule type" value="Genomic_DNA"/>
</dbReference>